<accession>A0ABQ5YQX4</accession>
<name>A0ABQ5YQX4_9BURK</name>
<gene>
    <name evidence="2" type="ORF">GCM10007875_16090</name>
</gene>
<reference evidence="3" key="1">
    <citation type="journal article" date="2019" name="Int. J. Syst. Evol. Microbiol.">
        <title>The Global Catalogue of Microorganisms (GCM) 10K type strain sequencing project: providing services to taxonomists for standard genome sequencing and annotation.</title>
        <authorList>
            <consortium name="The Broad Institute Genomics Platform"/>
            <consortium name="The Broad Institute Genome Sequencing Center for Infectious Disease"/>
            <person name="Wu L."/>
            <person name="Ma J."/>
        </authorList>
    </citation>
    <scope>NUCLEOTIDE SEQUENCE [LARGE SCALE GENOMIC DNA]</scope>
    <source>
        <strain evidence="3">NBRC 105857</strain>
    </source>
</reference>
<evidence type="ECO:0000313" key="2">
    <source>
        <dbReference type="EMBL" id="GLR26519.1"/>
    </source>
</evidence>
<dbReference type="RefSeq" id="WP_284281135.1">
    <property type="nucleotide sequence ID" value="NZ_BSOJ01000015.1"/>
</dbReference>
<proteinExistence type="predicted"/>
<organism evidence="2 3">
    <name type="scientific">Limnobacter litoralis</name>
    <dbReference type="NCBI Taxonomy" id="481366"/>
    <lineage>
        <taxon>Bacteria</taxon>
        <taxon>Pseudomonadati</taxon>
        <taxon>Pseudomonadota</taxon>
        <taxon>Betaproteobacteria</taxon>
        <taxon>Burkholderiales</taxon>
        <taxon>Burkholderiaceae</taxon>
        <taxon>Limnobacter</taxon>
    </lineage>
</organism>
<dbReference type="Proteomes" id="UP001156664">
    <property type="component" value="Unassembled WGS sequence"/>
</dbReference>
<dbReference type="Pfam" id="PF04860">
    <property type="entry name" value="Phage_portal"/>
    <property type="match status" value="1"/>
</dbReference>
<feature type="domain" description="Phage head morphogenesis" evidence="1">
    <location>
        <begin position="602"/>
        <end position="707"/>
    </location>
</feature>
<protein>
    <recommendedName>
        <fullName evidence="1">Phage head morphogenesis domain-containing protein</fullName>
    </recommendedName>
</protein>
<comment type="caution">
    <text evidence="2">The sequence shown here is derived from an EMBL/GenBank/DDBJ whole genome shotgun (WGS) entry which is preliminary data.</text>
</comment>
<evidence type="ECO:0000259" key="1">
    <source>
        <dbReference type="Pfam" id="PF04233"/>
    </source>
</evidence>
<dbReference type="EMBL" id="BSOJ01000015">
    <property type="protein sequence ID" value="GLR26519.1"/>
    <property type="molecule type" value="Genomic_DNA"/>
</dbReference>
<dbReference type="InterPro" id="IPR006944">
    <property type="entry name" value="Phage/GTA_portal"/>
</dbReference>
<sequence length="719" mass="80562">MADGEKKPIESSLIARVSGAINYMFRGVAPTDWMSPGQPIDPVAPDTAKGREFDFPVGINTTTTPRSYERVSFSQMRALADGYDLLRLVIETRKDQLEKLNWKVVKRDGSEADDRVNEVTTFLTFPDRENTFHTWARMLVEDMLVIDAPTIYPRFTRGGKLYSLDLIDGATIKRVLDGEGRTPIAPDPAYQQIIKGVPAANYSTDELIYYPRNKRTHKVYGFSPVEQIVMTVNIALRRQVNQLEYYTEGNTPNLIFGVPDDWTPDQIKFFQKWWDDLNKGQTKHNAKFVPGGVAPHDTKAQALKDEFDEWLARVVCFAFSIPATAFIKQTNRSVAEQLNETAQQEGLLPIMNWLRSLMNLIIWKFFGYQDLEFNWDEEYSIDPLKQAQIDDLKIRNGSRMINEVRKEDGKAAVDGGDVPLVYTSSGPVPLTSYLTNAEQPVVAQETAGVVVEKLEQLGKKKAQSLAVERAQAKVKRITKRFLRAQASEISKQLGKAMGLTAKAEQDRISEILSQIDLTGWAVLAGDIQPILERIAVLAGKASLLELAIDNEDMLSQVNLRALQWAKDRAAELVGMRVLEDGTVIENPNAQWAITESTREMLRGDVVTALEEGWSNARLADEIADNYAFSDARAEMIARTEIARADSQGNLIAWDESEVVVEKAWQVSNLGCCDACEGNKEQGRIPFKKAFQSGDQTAPAHPNCRCVVVPFTNDDESDQE</sequence>
<dbReference type="Pfam" id="PF04233">
    <property type="entry name" value="Phage_Mu_F"/>
    <property type="match status" value="1"/>
</dbReference>
<evidence type="ECO:0000313" key="3">
    <source>
        <dbReference type="Proteomes" id="UP001156664"/>
    </source>
</evidence>
<keyword evidence="3" id="KW-1185">Reference proteome</keyword>
<dbReference type="InterPro" id="IPR006528">
    <property type="entry name" value="Phage_head_morphogenesis_dom"/>
</dbReference>